<protein>
    <submittedName>
        <fullName evidence="1">Uncharacterized protein</fullName>
    </submittedName>
</protein>
<proteinExistence type="predicted"/>
<accession>A0A0F9K1M6</accession>
<dbReference type="AlphaFoldDB" id="A0A0F9K1M6"/>
<comment type="caution">
    <text evidence="1">The sequence shown here is derived from an EMBL/GenBank/DDBJ whole genome shotgun (WGS) entry which is preliminary data.</text>
</comment>
<evidence type="ECO:0000313" key="1">
    <source>
        <dbReference type="EMBL" id="KKM75969.1"/>
    </source>
</evidence>
<organism evidence="1">
    <name type="scientific">marine sediment metagenome</name>
    <dbReference type="NCBI Taxonomy" id="412755"/>
    <lineage>
        <taxon>unclassified sequences</taxon>
        <taxon>metagenomes</taxon>
        <taxon>ecological metagenomes</taxon>
    </lineage>
</organism>
<gene>
    <name evidence="1" type="ORF">LCGC14_1384860</name>
</gene>
<name>A0A0F9K1M6_9ZZZZ</name>
<sequence>MCVQQDFEITINDSEISTDSILNQEFVPDSLKDSIKASNVLFVPKIINNKPFYEVETLDLFNYFKNMESEGFKTELCVTDDDFQFRKEEGLKEYIVLGWLFVKYVVIKPFFKKLKEYMLRKVKINMPIELKVTVKKTKQTKTIDINIKGLPDSIDHALDKLKDFWNE</sequence>
<dbReference type="EMBL" id="LAZR01008887">
    <property type="protein sequence ID" value="KKM75969.1"/>
    <property type="molecule type" value="Genomic_DNA"/>
</dbReference>
<reference evidence="1" key="1">
    <citation type="journal article" date="2015" name="Nature">
        <title>Complex archaea that bridge the gap between prokaryotes and eukaryotes.</title>
        <authorList>
            <person name="Spang A."/>
            <person name="Saw J.H."/>
            <person name="Jorgensen S.L."/>
            <person name="Zaremba-Niedzwiedzka K."/>
            <person name="Martijn J."/>
            <person name="Lind A.E."/>
            <person name="van Eijk R."/>
            <person name="Schleper C."/>
            <person name="Guy L."/>
            <person name="Ettema T.J."/>
        </authorList>
    </citation>
    <scope>NUCLEOTIDE SEQUENCE</scope>
</reference>